<proteinExistence type="predicted"/>
<dbReference type="OrthoDB" id="1076685at2"/>
<dbReference type="Proteomes" id="UP000317944">
    <property type="component" value="Unassembled WGS sequence"/>
</dbReference>
<dbReference type="EMBL" id="SADV01000001">
    <property type="protein sequence ID" value="TQR39801.1"/>
    <property type="molecule type" value="Genomic_DNA"/>
</dbReference>
<evidence type="ECO:0000313" key="3">
    <source>
        <dbReference type="Proteomes" id="UP000317944"/>
    </source>
</evidence>
<evidence type="ECO:0000256" key="1">
    <source>
        <dbReference type="SAM" id="Coils"/>
    </source>
</evidence>
<reference evidence="2 3" key="1">
    <citation type="submission" date="2018-03" db="EMBL/GenBank/DDBJ databases">
        <title>Aerobic endospore-forming bacteria genome sequencing and assembly.</title>
        <authorList>
            <person name="Cavalcante D.A."/>
            <person name="Driks A."/>
            <person name="Putonti C."/>
            <person name="De-Souza M.T."/>
        </authorList>
    </citation>
    <scope>NUCLEOTIDE SEQUENCE [LARGE SCALE GENOMIC DNA]</scope>
    <source>
        <strain evidence="2 3">SDF0037</strain>
    </source>
</reference>
<accession>A0A544V121</accession>
<sequence length="119" mass="14238">MKIDYQNEIDKIRNSLKNYYKNYYNNQFKNEVEDYIENKKNKELIKKIIIQVYNDSTLSEADRGYIIKVALELLAKNTGCVEDVEIAEDILNSLFNDMKILSQADIDNFYEQYSSRRWD</sequence>
<protein>
    <submittedName>
        <fullName evidence="2">Uncharacterized protein</fullName>
    </submittedName>
</protein>
<evidence type="ECO:0000313" key="2">
    <source>
        <dbReference type="EMBL" id="TQR39801.1"/>
    </source>
</evidence>
<keyword evidence="1" id="KW-0175">Coiled coil</keyword>
<organism evidence="2 3">
    <name type="scientific">Lysinibacillus sphaericus</name>
    <name type="common">Bacillus sphaericus</name>
    <dbReference type="NCBI Taxonomy" id="1421"/>
    <lineage>
        <taxon>Bacteria</taxon>
        <taxon>Bacillati</taxon>
        <taxon>Bacillota</taxon>
        <taxon>Bacilli</taxon>
        <taxon>Bacillales</taxon>
        <taxon>Bacillaceae</taxon>
        <taxon>Lysinibacillus</taxon>
    </lineage>
</organism>
<feature type="coiled-coil region" evidence="1">
    <location>
        <begin position="2"/>
        <end position="45"/>
    </location>
</feature>
<dbReference type="RefSeq" id="WP_142507205.1">
    <property type="nucleotide sequence ID" value="NZ_SADV01000001.1"/>
</dbReference>
<gene>
    <name evidence="2" type="ORF">C7Y47_01880</name>
</gene>
<dbReference type="AlphaFoldDB" id="A0A544V121"/>
<name>A0A544V121_LYSSH</name>
<comment type="caution">
    <text evidence="2">The sequence shown here is derived from an EMBL/GenBank/DDBJ whole genome shotgun (WGS) entry which is preliminary data.</text>
</comment>